<reference evidence="3" key="1">
    <citation type="submission" date="2020-04" db="EMBL/GenBank/DDBJ databases">
        <authorList>
            <person name="Chiriac C."/>
            <person name="Salcher M."/>
            <person name="Ghai R."/>
            <person name="Kavagutti S V."/>
        </authorList>
    </citation>
    <scope>NUCLEOTIDE SEQUENCE</scope>
</reference>
<proteinExistence type="predicted"/>
<organism evidence="3">
    <name type="scientific">uncultured Caudovirales phage</name>
    <dbReference type="NCBI Taxonomy" id="2100421"/>
    <lineage>
        <taxon>Viruses</taxon>
        <taxon>Duplodnaviria</taxon>
        <taxon>Heunggongvirae</taxon>
        <taxon>Uroviricota</taxon>
        <taxon>Caudoviricetes</taxon>
        <taxon>Peduoviridae</taxon>
        <taxon>Maltschvirus</taxon>
        <taxon>Maltschvirus maltsch</taxon>
    </lineage>
</organism>
<dbReference type="EMBL" id="LR796666">
    <property type="protein sequence ID" value="CAB4158103.1"/>
    <property type="molecule type" value="Genomic_DNA"/>
</dbReference>
<evidence type="ECO:0000313" key="3">
    <source>
        <dbReference type="EMBL" id="CAB4158103.1"/>
    </source>
</evidence>
<evidence type="ECO:0000256" key="1">
    <source>
        <dbReference type="SAM" id="MobiDB-lite"/>
    </source>
</evidence>
<dbReference type="EMBL" id="LR796484">
    <property type="protein sequence ID" value="CAB4147034.1"/>
    <property type="molecule type" value="Genomic_DNA"/>
</dbReference>
<feature type="region of interest" description="Disordered" evidence="1">
    <location>
        <begin position="41"/>
        <end position="62"/>
    </location>
</feature>
<gene>
    <name evidence="2" type="ORF">UFOVP429_8</name>
    <name evidence="3" type="ORF">UFOVP696_5</name>
</gene>
<sequence length="62" mass="6429">MPIDFPNSPSTNDTYTVGSRTWTYTGTAWVLTGSVGLPDGGVLDGGQPSNTAQLYTYSGGTP</sequence>
<protein>
    <submittedName>
        <fullName evidence="3">Uncharacterized protein</fullName>
    </submittedName>
</protein>
<accession>A0A6J5NGR1</accession>
<evidence type="ECO:0000313" key="2">
    <source>
        <dbReference type="EMBL" id="CAB4147034.1"/>
    </source>
</evidence>
<name>A0A6J5NGR1_9CAUD</name>
<feature type="compositionally biased region" description="Polar residues" evidence="1">
    <location>
        <begin position="47"/>
        <end position="62"/>
    </location>
</feature>